<keyword evidence="1" id="KW-0145">Chemotaxis</keyword>
<dbReference type="PROSITE" id="PS50111">
    <property type="entry name" value="CHEMOTAXIS_TRANSDUC_2"/>
    <property type="match status" value="1"/>
</dbReference>
<dbReference type="GO" id="GO:0004888">
    <property type="term" value="F:transmembrane signaling receptor activity"/>
    <property type="evidence" value="ECO:0007669"/>
    <property type="project" value="InterPro"/>
</dbReference>
<dbReference type="CDD" id="cd11386">
    <property type="entry name" value="MCP_signal"/>
    <property type="match status" value="1"/>
</dbReference>
<feature type="transmembrane region" description="Helical" evidence="5">
    <location>
        <begin position="313"/>
        <end position="335"/>
    </location>
</feature>
<keyword evidence="4" id="KW-0175">Coiled coil</keyword>
<dbReference type="Pfam" id="PF00672">
    <property type="entry name" value="HAMP"/>
    <property type="match status" value="2"/>
</dbReference>
<dbReference type="PROSITE" id="PS50885">
    <property type="entry name" value="HAMP"/>
    <property type="match status" value="2"/>
</dbReference>
<dbReference type="InterPro" id="IPR004089">
    <property type="entry name" value="MCPsignal_dom"/>
</dbReference>
<dbReference type="CDD" id="cd12913">
    <property type="entry name" value="PDC1_MCP_like"/>
    <property type="match status" value="1"/>
</dbReference>
<organism evidence="6 7">
    <name type="scientific">Gluconacetobacter diazotrophicus</name>
    <name type="common">Acetobacter diazotrophicus</name>
    <dbReference type="NCBI Taxonomy" id="33996"/>
    <lineage>
        <taxon>Bacteria</taxon>
        <taxon>Pseudomonadati</taxon>
        <taxon>Pseudomonadota</taxon>
        <taxon>Alphaproteobacteria</taxon>
        <taxon>Acetobacterales</taxon>
        <taxon>Acetobacteraceae</taxon>
        <taxon>Gluconacetobacter</taxon>
    </lineage>
</organism>
<comment type="caution">
    <text evidence="6">The sequence shown here is derived from an EMBL/GenBank/DDBJ whole genome shotgun (WGS) entry which is preliminary data.</text>
</comment>
<dbReference type="InterPro" id="IPR003660">
    <property type="entry name" value="HAMP_dom"/>
</dbReference>
<dbReference type="InterPro" id="IPR051310">
    <property type="entry name" value="MCP_chemotaxis"/>
</dbReference>
<evidence type="ECO:0000256" key="1">
    <source>
        <dbReference type="ARBA" id="ARBA00022500"/>
    </source>
</evidence>
<dbReference type="PANTHER" id="PTHR43531">
    <property type="entry name" value="PROTEIN ICFG"/>
    <property type="match status" value="1"/>
</dbReference>
<dbReference type="Gene3D" id="1.10.287.950">
    <property type="entry name" value="Methyl-accepting chemotaxis protein"/>
    <property type="match status" value="1"/>
</dbReference>
<dbReference type="CDD" id="cd06225">
    <property type="entry name" value="HAMP"/>
    <property type="match status" value="1"/>
</dbReference>
<sequence length="749" mass="81272">MMASSSARSRPYLSTKIIMICGLSFLVIQIVAVSLSARLMKAQVEKNIYSEAISKSQILAQQIIQALDAQNTVVRSLRGTIESAHRSGVLTRQFVIDNLSETMRLFPDIYGMDVKEAAHGAEGSLFPGGPAGSSHDVFFPYAVRGPGGKVAITTPALHYSPVFYSIINTGNLEGLEPYIDTDSGVPMVSPTYPITFDGKRIAVIGADIPLGWLAPLLKTVHIAQGSTVSLLSDQGFWIVTPNSSQVMKHYDASSDATVQKAITQHTLTIARDFNDGAVDRIIVPIRIDDFGIYWTLIVDVPSDAITKPVWNTVFSLVVPGVTLILLSIVVMWLTFNRMLSTPLRNLLRSVSELERGEYNGTVYGTRRSDEIGAMARGLEGFRGSLLRAQQADAEARQARQQNEAMQAARRREDEQRLKDGNRVIKTIGAALDDLANGDLSARVHDALPREFEPLRDNFNRSVQQLAIAIGGISEAVSVIRKGSQVVSGGAEELAERTEQQAAALEETTSAINQIARNVSQSEEIITQTQTVGLKACRSAESSSDIMGRTRKAMQRIETSSAEVVAIIEIIEGIAFQTNILALNASIEAASAGNAGKGFAVVANEVRSLAQRSAEAAKGISSLVNKTVEEIHEGATCVRDTERALQDISSLVSTMGEKLNTIVHSAREQSSSLREVTTAVNVMDQTTQKNASIADNSRSSSRSLTEETQKLTDLITHFKLSGSENSDIQAWHGEVIHLAERVHERSGFNR</sequence>
<evidence type="ECO:0000313" key="7">
    <source>
        <dbReference type="Proteomes" id="UP000550787"/>
    </source>
</evidence>
<dbReference type="GO" id="GO:0006935">
    <property type="term" value="P:chemotaxis"/>
    <property type="evidence" value="ECO:0007669"/>
    <property type="project" value="UniProtKB-KW"/>
</dbReference>
<reference evidence="6 7" key="1">
    <citation type="submission" date="2020-04" db="EMBL/GenBank/DDBJ databases">
        <title>Description of novel Gluconacetobacter.</title>
        <authorList>
            <person name="Sombolestani A."/>
        </authorList>
    </citation>
    <scope>NUCLEOTIDE SEQUENCE [LARGE SCALE GENOMIC DNA]</scope>
    <source>
        <strain evidence="6 7">LMG 7603</strain>
    </source>
</reference>
<proteinExistence type="inferred from homology"/>
<evidence type="ECO:0000313" key="6">
    <source>
        <dbReference type="EMBL" id="MBB2157505.1"/>
    </source>
</evidence>
<dbReference type="AlphaFoldDB" id="A0A7W4I754"/>
<dbReference type="PRINTS" id="PR00260">
    <property type="entry name" value="CHEMTRNSDUCR"/>
</dbReference>
<protein>
    <submittedName>
        <fullName evidence="6">Methyl-accepting chemotaxis protein</fullName>
    </submittedName>
</protein>
<dbReference type="GO" id="GO:0016020">
    <property type="term" value="C:membrane"/>
    <property type="evidence" value="ECO:0007669"/>
    <property type="project" value="InterPro"/>
</dbReference>
<keyword evidence="5" id="KW-1133">Transmembrane helix</keyword>
<dbReference type="SMART" id="SM00283">
    <property type="entry name" value="MA"/>
    <property type="match status" value="1"/>
</dbReference>
<comment type="similarity">
    <text evidence="2">Belongs to the methyl-accepting chemotaxis (MCP) protein family.</text>
</comment>
<evidence type="ECO:0000256" key="4">
    <source>
        <dbReference type="SAM" id="Coils"/>
    </source>
</evidence>
<evidence type="ECO:0000256" key="2">
    <source>
        <dbReference type="ARBA" id="ARBA00029447"/>
    </source>
</evidence>
<keyword evidence="5" id="KW-0812">Transmembrane</keyword>
<dbReference type="GO" id="GO:0007165">
    <property type="term" value="P:signal transduction"/>
    <property type="evidence" value="ECO:0007669"/>
    <property type="project" value="UniProtKB-KW"/>
</dbReference>
<accession>A0A7W4I754</accession>
<feature type="coiled-coil region" evidence="4">
    <location>
        <begin position="388"/>
        <end position="415"/>
    </location>
</feature>
<dbReference type="Gene3D" id="3.30.450.20">
    <property type="entry name" value="PAS domain"/>
    <property type="match status" value="1"/>
</dbReference>
<evidence type="ECO:0000256" key="3">
    <source>
        <dbReference type="PROSITE-ProRule" id="PRU00284"/>
    </source>
</evidence>
<dbReference type="InterPro" id="IPR004090">
    <property type="entry name" value="Chemotax_Me-accpt_rcpt"/>
</dbReference>
<dbReference type="SMART" id="SM00304">
    <property type="entry name" value="HAMP"/>
    <property type="match status" value="2"/>
</dbReference>
<dbReference type="SUPFAM" id="SSF58104">
    <property type="entry name" value="Methyl-accepting chemotaxis protein (MCP) signaling domain"/>
    <property type="match status" value="1"/>
</dbReference>
<dbReference type="EMBL" id="JABEQG010000032">
    <property type="protein sequence ID" value="MBB2157505.1"/>
    <property type="molecule type" value="Genomic_DNA"/>
</dbReference>
<evidence type="ECO:0000256" key="5">
    <source>
        <dbReference type="SAM" id="Phobius"/>
    </source>
</evidence>
<name>A0A7W4I754_GLUDI</name>
<keyword evidence="5" id="KW-0472">Membrane</keyword>
<gene>
    <name evidence="6" type="ORF">HLH33_14470</name>
</gene>
<dbReference type="OMA" id="HIPSENW"/>
<dbReference type="Proteomes" id="UP000550787">
    <property type="component" value="Unassembled WGS sequence"/>
</dbReference>
<dbReference type="PANTHER" id="PTHR43531:SF11">
    <property type="entry name" value="METHYL-ACCEPTING CHEMOTAXIS PROTEIN 3"/>
    <property type="match status" value="1"/>
</dbReference>
<dbReference type="Gene3D" id="6.10.340.10">
    <property type="match status" value="1"/>
</dbReference>
<dbReference type="SUPFAM" id="SSF158472">
    <property type="entry name" value="HAMP domain-like"/>
    <property type="match status" value="1"/>
</dbReference>
<dbReference type="Pfam" id="PF00015">
    <property type="entry name" value="MCPsignal"/>
    <property type="match status" value="1"/>
</dbReference>
<keyword evidence="3" id="KW-0807">Transducer</keyword>